<dbReference type="PANTHER" id="PTHR30268:SF0">
    <property type="entry name" value="L-RHAMNOSE ISOMERASE"/>
    <property type="match status" value="1"/>
</dbReference>
<dbReference type="OrthoDB" id="5174871at2"/>
<dbReference type="GO" id="GO:0019324">
    <property type="term" value="P:L-lyxose metabolic process"/>
    <property type="evidence" value="ECO:0007669"/>
    <property type="project" value="TreeGrafter"/>
</dbReference>
<dbReference type="GO" id="GO:0019301">
    <property type="term" value="P:rhamnose catabolic process"/>
    <property type="evidence" value="ECO:0007669"/>
    <property type="project" value="TreeGrafter"/>
</dbReference>
<name>A0A2C9A180_9MICO</name>
<dbReference type="InterPro" id="IPR050337">
    <property type="entry name" value="L-rhamnose_isomerase"/>
</dbReference>
<keyword evidence="3 4" id="KW-0413">Isomerase</keyword>
<gene>
    <name evidence="4" type="ORF">SAMN06296378_2607</name>
</gene>
<dbReference type="GO" id="GO:0008740">
    <property type="term" value="F:L-rhamnose isomerase activity"/>
    <property type="evidence" value="ECO:0007669"/>
    <property type="project" value="TreeGrafter"/>
</dbReference>
<dbReference type="EMBL" id="OCST01000005">
    <property type="protein sequence ID" value="SOE72760.1"/>
    <property type="molecule type" value="Genomic_DNA"/>
</dbReference>
<dbReference type="PANTHER" id="PTHR30268">
    <property type="entry name" value="L-RHAMNOSE ISOMERASE"/>
    <property type="match status" value="1"/>
</dbReference>
<evidence type="ECO:0000313" key="4">
    <source>
        <dbReference type="EMBL" id="SOE72760.1"/>
    </source>
</evidence>
<evidence type="ECO:0000313" key="5">
    <source>
        <dbReference type="Proteomes" id="UP000219440"/>
    </source>
</evidence>
<keyword evidence="2" id="KW-0464">Manganese</keyword>
<dbReference type="InterPro" id="IPR013457">
    <property type="entry name" value="Rhamnose_iso-rel"/>
</dbReference>
<dbReference type="InterPro" id="IPR036237">
    <property type="entry name" value="Xyl_isomerase-like_sf"/>
</dbReference>
<dbReference type="SUPFAM" id="SSF51658">
    <property type="entry name" value="Xylose isomerase-like"/>
    <property type="match status" value="1"/>
</dbReference>
<dbReference type="RefSeq" id="WP_097061660.1">
    <property type="nucleotide sequence ID" value="NZ_BMLC01000004.1"/>
</dbReference>
<keyword evidence="5" id="KW-1185">Reference proteome</keyword>
<dbReference type="NCBIfam" id="TIGR02635">
    <property type="entry name" value="RhaI_grampos"/>
    <property type="match status" value="1"/>
</dbReference>
<dbReference type="GO" id="GO:0046872">
    <property type="term" value="F:metal ion binding"/>
    <property type="evidence" value="ECO:0007669"/>
    <property type="project" value="UniProtKB-KW"/>
</dbReference>
<evidence type="ECO:0000256" key="3">
    <source>
        <dbReference type="ARBA" id="ARBA00023235"/>
    </source>
</evidence>
<evidence type="ECO:0000256" key="1">
    <source>
        <dbReference type="ARBA" id="ARBA00022723"/>
    </source>
</evidence>
<dbReference type="Gene3D" id="3.20.20.150">
    <property type="entry name" value="Divalent-metal-dependent TIM barrel enzymes"/>
    <property type="match status" value="1"/>
</dbReference>
<evidence type="ECO:0000256" key="2">
    <source>
        <dbReference type="ARBA" id="ARBA00023211"/>
    </source>
</evidence>
<dbReference type="Proteomes" id="UP000219440">
    <property type="component" value="Unassembled WGS sequence"/>
</dbReference>
<reference evidence="4 5" key="1">
    <citation type="submission" date="2017-09" db="EMBL/GenBank/DDBJ databases">
        <authorList>
            <person name="Ehlers B."/>
            <person name="Leendertz F.H."/>
        </authorList>
    </citation>
    <scope>NUCLEOTIDE SEQUENCE [LARGE SCALE GENOMIC DNA]</scope>
    <source>
        <strain evidence="4 5">CGMCC 1.05381</strain>
    </source>
</reference>
<organism evidence="4 5">
    <name type="scientific">Salinibacterium xinjiangense</name>
    <dbReference type="NCBI Taxonomy" id="386302"/>
    <lineage>
        <taxon>Bacteria</taxon>
        <taxon>Bacillati</taxon>
        <taxon>Actinomycetota</taxon>
        <taxon>Actinomycetes</taxon>
        <taxon>Micrococcales</taxon>
        <taxon>Microbacteriaceae</taxon>
        <taxon>Salinibacterium</taxon>
    </lineage>
</organism>
<proteinExistence type="predicted"/>
<keyword evidence="1" id="KW-0479">Metal-binding</keyword>
<accession>A0A2C9A180</accession>
<dbReference type="AlphaFoldDB" id="A0A2C9A180"/>
<sequence length="388" mass="42454">MPTFKEIAPRLAEQAIELPSWAFGNSGTRFKVFGTPGTPRTPQEKIADAAQVNKYTALSPSVAIHIPWDRVDDYSALRSYSQDLGVELGTVNSNTFQDDEYKYGSLTHTDAAVRQKAIDHHFSCIDVMDATGSRDLKIWLADGTNYPGQGDIRGRQDRLADSLAKIYARIGDEQRLVLEYKFFEPAFYHTDIPDWGTSYAQVSALGDRALVCLDTGHHAPGTNIEFIVMQLLRLGKLGSFDFNSRFYADDDLIVGAADPFQLFRILFEVVRGGGYGANSDVAFMLDQCHNVEDKIPGQIRSVLNVQEMTARALLVDSAALSAAQDAGDVLGANGILMDAFYTDVRADLASWRVSRGIASDPMAAYAASGYQEKIAEDRVGGVQAGWGA</sequence>
<protein>
    <submittedName>
        <fullName evidence="4">L-rhamnose isomerase / sugar isomerase</fullName>
    </submittedName>
</protein>